<organism evidence="1 2">
    <name type="scientific">Erwinia typographi</name>
    <dbReference type="NCBI Taxonomy" id="371042"/>
    <lineage>
        <taxon>Bacteria</taxon>
        <taxon>Pseudomonadati</taxon>
        <taxon>Pseudomonadota</taxon>
        <taxon>Gammaproteobacteria</taxon>
        <taxon>Enterobacterales</taxon>
        <taxon>Erwiniaceae</taxon>
        <taxon>Erwinia</taxon>
    </lineage>
</organism>
<dbReference type="InterPro" id="IPR013813">
    <property type="entry name" value="Endoribo_LPSP/chorism_mut-like"/>
</dbReference>
<dbReference type="CDD" id="cd02199">
    <property type="entry name" value="YjgF_YER057c_UK114_like_1"/>
    <property type="match status" value="1"/>
</dbReference>
<proteinExistence type="predicted"/>
<accession>A0A0A3Z540</accession>
<dbReference type="EMBL" id="JRUQ01000039">
    <property type="protein sequence ID" value="KGT92884.1"/>
    <property type="molecule type" value="Genomic_DNA"/>
</dbReference>
<dbReference type="Pfam" id="PF01042">
    <property type="entry name" value="Ribonuc_L-PSP"/>
    <property type="match status" value="1"/>
</dbReference>
<reference evidence="1 2" key="1">
    <citation type="submission" date="2014-10" db="EMBL/GenBank/DDBJ databases">
        <title>Genome sequence of Erwinia typographi M043b.</title>
        <authorList>
            <person name="Chan K.-G."/>
            <person name="Tan W.-S."/>
        </authorList>
    </citation>
    <scope>NUCLEOTIDE SEQUENCE [LARGE SCALE GENOMIC DNA]</scope>
    <source>
        <strain evidence="1 2">M043b</strain>
    </source>
</reference>
<dbReference type="InterPro" id="IPR006175">
    <property type="entry name" value="YjgF/YER057c/UK114"/>
</dbReference>
<dbReference type="PANTHER" id="PTHR43760">
    <property type="entry name" value="ENDORIBONUCLEASE-RELATED"/>
    <property type="match status" value="1"/>
</dbReference>
<comment type="caution">
    <text evidence="1">The sequence shown here is derived from an EMBL/GenBank/DDBJ whole genome shotgun (WGS) entry which is preliminary data.</text>
</comment>
<keyword evidence="2" id="KW-1185">Reference proteome</keyword>
<dbReference type="STRING" id="371042.NG99_13180"/>
<dbReference type="Gene3D" id="3.30.1330.40">
    <property type="entry name" value="RutC-like"/>
    <property type="match status" value="1"/>
</dbReference>
<dbReference type="SUPFAM" id="SSF55298">
    <property type="entry name" value="YjgF-like"/>
    <property type="match status" value="1"/>
</dbReference>
<gene>
    <name evidence="1" type="ORF">NG99_13180</name>
</gene>
<dbReference type="eggNOG" id="COG0251">
    <property type="taxonomic scope" value="Bacteria"/>
</dbReference>
<dbReference type="PANTHER" id="PTHR43760:SF1">
    <property type="entry name" value="ENDORIBONUCLEASE L-PSP_CHORISMATE MUTASE-LIKE DOMAIN-CONTAINING PROTEIN"/>
    <property type="match status" value="1"/>
</dbReference>
<name>A0A0A3Z540_9GAMM</name>
<protein>
    <submittedName>
        <fullName evidence="1">Endoribonuclease L-PSP</fullName>
    </submittedName>
</protein>
<evidence type="ECO:0000313" key="1">
    <source>
        <dbReference type="EMBL" id="KGT92884.1"/>
    </source>
</evidence>
<dbReference type="InterPro" id="IPR035959">
    <property type="entry name" value="RutC-like_sf"/>
</dbReference>
<dbReference type="RefSeq" id="WP_034893422.1">
    <property type="nucleotide sequence ID" value="NZ_JRUQ01000039.1"/>
</dbReference>
<dbReference type="Proteomes" id="UP000030351">
    <property type="component" value="Unassembled WGS sequence"/>
</dbReference>
<dbReference type="OrthoDB" id="8587942at2"/>
<dbReference type="AlphaFoldDB" id="A0A0A3Z540"/>
<evidence type="ECO:0000313" key="2">
    <source>
        <dbReference type="Proteomes" id="UP000030351"/>
    </source>
</evidence>
<sequence>MNTIPLPQGNYRPAKRHADIIYTAGMTPRREGVLIQHGPVANDVPLSEYREAVMLACANAIAAAHSLLMPDEIVADVLSMTVFIASRSDFTAHAQLADYASDYLLERYGSAGIGARAAVGVISLPGSSPVEIQLVVAAGKASP</sequence>